<feature type="transmembrane region" description="Helical" evidence="1">
    <location>
        <begin position="239"/>
        <end position="260"/>
    </location>
</feature>
<protein>
    <submittedName>
        <fullName evidence="2">Uncharacterized protein</fullName>
    </submittedName>
</protein>
<feature type="transmembrane region" description="Helical" evidence="1">
    <location>
        <begin position="132"/>
        <end position="154"/>
    </location>
</feature>
<comment type="caution">
    <text evidence="2">The sequence shown here is derived from an EMBL/GenBank/DDBJ whole genome shotgun (WGS) entry which is preliminary data.</text>
</comment>
<accession>A0AAD7MKA7</accession>
<proteinExistence type="predicted"/>
<evidence type="ECO:0000313" key="2">
    <source>
        <dbReference type="EMBL" id="KAJ7721499.1"/>
    </source>
</evidence>
<name>A0AAD7MKA7_9AGAR</name>
<gene>
    <name evidence="2" type="ORF">B0H16DRAFT_367291</name>
</gene>
<dbReference type="EMBL" id="JARKIB010000229">
    <property type="protein sequence ID" value="KAJ7721499.1"/>
    <property type="molecule type" value="Genomic_DNA"/>
</dbReference>
<dbReference type="Proteomes" id="UP001215598">
    <property type="component" value="Unassembled WGS sequence"/>
</dbReference>
<reference evidence="2" key="1">
    <citation type="submission" date="2023-03" db="EMBL/GenBank/DDBJ databases">
        <title>Massive genome expansion in bonnet fungi (Mycena s.s.) driven by repeated elements and novel gene families across ecological guilds.</title>
        <authorList>
            <consortium name="Lawrence Berkeley National Laboratory"/>
            <person name="Harder C.B."/>
            <person name="Miyauchi S."/>
            <person name="Viragh M."/>
            <person name="Kuo A."/>
            <person name="Thoen E."/>
            <person name="Andreopoulos B."/>
            <person name="Lu D."/>
            <person name="Skrede I."/>
            <person name="Drula E."/>
            <person name="Henrissat B."/>
            <person name="Morin E."/>
            <person name="Kohler A."/>
            <person name="Barry K."/>
            <person name="LaButti K."/>
            <person name="Morin E."/>
            <person name="Salamov A."/>
            <person name="Lipzen A."/>
            <person name="Mereny Z."/>
            <person name="Hegedus B."/>
            <person name="Baldrian P."/>
            <person name="Stursova M."/>
            <person name="Weitz H."/>
            <person name="Taylor A."/>
            <person name="Grigoriev I.V."/>
            <person name="Nagy L.G."/>
            <person name="Martin F."/>
            <person name="Kauserud H."/>
        </authorList>
    </citation>
    <scope>NUCLEOTIDE SEQUENCE</scope>
    <source>
        <strain evidence="2">CBHHK182m</strain>
    </source>
</reference>
<evidence type="ECO:0000256" key="1">
    <source>
        <dbReference type="SAM" id="Phobius"/>
    </source>
</evidence>
<feature type="transmembrane region" description="Helical" evidence="1">
    <location>
        <begin position="174"/>
        <end position="194"/>
    </location>
</feature>
<evidence type="ECO:0000313" key="3">
    <source>
        <dbReference type="Proteomes" id="UP001215598"/>
    </source>
</evidence>
<feature type="transmembrane region" description="Helical" evidence="1">
    <location>
        <begin position="214"/>
        <end position="233"/>
    </location>
</feature>
<feature type="transmembrane region" description="Helical" evidence="1">
    <location>
        <begin position="14"/>
        <end position="37"/>
    </location>
</feature>
<keyword evidence="1" id="KW-0472">Membrane</keyword>
<feature type="transmembrane region" description="Helical" evidence="1">
    <location>
        <begin position="49"/>
        <end position="70"/>
    </location>
</feature>
<keyword evidence="1" id="KW-1133">Transmembrane helix</keyword>
<feature type="transmembrane region" description="Helical" evidence="1">
    <location>
        <begin position="104"/>
        <end position="125"/>
    </location>
</feature>
<organism evidence="2 3">
    <name type="scientific">Mycena metata</name>
    <dbReference type="NCBI Taxonomy" id="1033252"/>
    <lineage>
        <taxon>Eukaryota</taxon>
        <taxon>Fungi</taxon>
        <taxon>Dikarya</taxon>
        <taxon>Basidiomycota</taxon>
        <taxon>Agaricomycotina</taxon>
        <taxon>Agaricomycetes</taxon>
        <taxon>Agaricomycetidae</taxon>
        <taxon>Agaricales</taxon>
        <taxon>Marasmiineae</taxon>
        <taxon>Mycenaceae</taxon>
        <taxon>Mycena</taxon>
    </lineage>
</organism>
<keyword evidence="1" id="KW-0812">Transmembrane</keyword>
<keyword evidence="3" id="KW-1185">Reference proteome</keyword>
<dbReference type="AlphaFoldDB" id="A0AAD7MKA7"/>
<sequence length="328" mass="35548">MNSPAVTIPPLGHWYLQGIWAATLLFGINCALLCACVNTLLRRRTTARVLLISCFLLWGCSAAHVAVSFAQLTQAFTPPVVSLPSGPDLYFADAGSHLSVAKNVLYGVNVFIQDLLLIWRLYVVWNNNWKVIVLPLIVEMAHMAAAFVTASYIARGAVTEIFAGSIRAFGTSSWSLDIALNISVTCAIAARLWWMDRQMKQVRVDSRGFRAPMYTIVESGAILMCATLILYILDQAGSFLALVGLDSLVQLATLTPLLLLTRVGLGLTHGDGAKTSQYSIRNNSSTTPVRVAVTTQTTASNGLEDPYSVQLDIYPANDMKAFSQASAV</sequence>